<protein>
    <recommendedName>
        <fullName evidence="3">Glucokinase</fullName>
    </recommendedName>
</protein>
<dbReference type="InterPro" id="IPR043129">
    <property type="entry name" value="ATPase_NBD"/>
</dbReference>
<proteinExistence type="predicted"/>
<evidence type="ECO:0000313" key="1">
    <source>
        <dbReference type="EMBL" id="AHA98156.1"/>
    </source>
</evidence>
<dbReference type="Proteomes" id="UP000018522">
    <property type="component" value="Chromosome"/>
</dbReference>
<name>A0A7D9N8H7_LACJH</name>
<accession>A0A7D9N8H7</accession>
<gene>
    <name evidence="1" type="ORF">T285_03475</name>
</gene>
<sequence>MKKNYLSIDIGGTNVKYAELDNGGHIIEEGKIKTSQKRISFWKILIRL</sequence>
<dbReference type="EMBL" id="CP006811">
    <property type="protein sequence ID" value="AHA98156.1"/>
    <property type="molecule type" value="Genomic_DNA"/>
</dbReference>
<dbReference type="SUPFAM" id="SSF53067">
    <property type="entry name" value="Actin-like ATPase domain"/>
    <property type="match status" value="1"/>
</dbReference>
<reference evidence="1 2" key="1">
    <citation type="journal article" date="2014" name="Genome Announc.">
        <title>Complete Genome Sequences of Lactobacillus johnsonii Strain N6.2 and Lactobacillus reuteri Strain TD1.</title>
        <authorList>
            <person name="Leonard M.T."/>
            <person name="Valladares R.B."/>
            <person name="Ardissone A."/>
            <person name="Gonzalez C.F."/>
            <person name="Lorca G.L."/>
            <person name="Triplett E.W."/>
        </authorList>
    </citation>
    <scope>NUCLEOTIDE SEQUENCE [LARGE SCALE GENOMIC DNA]</scope>
    <source>
        <strain evidence="1 2">N6.2</strain>
    </source>
</reference>
<organism evidence="1 2">
    <name type="scientific">Lactobacillus johnsonii N6.2</name>
    <dbReference type="NCBI Taxonomy" id="1408186"/>
    <lineage>
        <taxon>Bacteria</taxon>
        <taxon>Bacillati</taxon>
        <taxon>Bacillota</taxon>
        <taxon>Bacilli</taxon>
        <taxon>Lactobacillales</taxon>
        <taxon>Lactobacillaceae</taxon>
        <taxon>Lactobacillus</taxon>
    </lineage>
</organism>
<evidence type="ECO:0000313" key="2">
    <source>
        <dbReference type="Proteomes" id="UP000018522"/>
    </source>
</evidence>
<evidence type="ECO:0008006" key="3">
    <source>
        <dbReference type="Google" id="ProtNLM"/>
    </source>
</evidence>
<dbReference type="KEGG" id="ljn:T285_03475"/>
<dbReference type="Gene3D" id="3.30.420.40">
    <property type="match status" value="1"/>
</dbReference>
<dbReference type="AlphaFoldDB" id="A0A7D9N8H7"/>